<gene>
    <name evidence="2" type="ORF">DNX69_11030</name>
</gene>
<protein>
    <submittedName>
        <fullName evidence="2">DUF296 domain-containing protein</fullName>
    </submittedName>
</protein>
<dbReference type="AlphaFoldDB" id="A0A323UKA3"/>
<dbReference type="PROSITE" id="PS51742">
    <property type="entry name" value="PPC"/>
    <property type="match status" value="1"/>
</dbReference>
<sequence>MQHRKLHDDGGQTTWVIVLETGDEVMQCMQRFAEEQGIFAAQFSAIGAFRRVVLNYFDWDAKQYIRIPVDQQVEVASLTGDIAQAPSGKPALHIHLVVGRRDGSAMAGHLGEGHVRPTLEIVLTESPTLLRKAYDPESGLALIRPSTA</sequence>
<dbReference type="EMBL" id="QKQS01000013">
    <property type="protein sequence ID" value="PZA12583.1"/>
    <property type="molecule type" value="Genomic_DNA"/>
</dbReference>
<proteinExistence type="predicted"/>
<reference evidence="2 3" key="1">
    <citation type="submission" date="2018-06" db="EMBL/GenBank/DDBJ databases">
        <title>Draft Whole-Genome Sequence of the purple photosynthetic bacterium Rhodospeudomonas palustris XCP.</title>
        <authorList>
            <person name="Rayyan A."/>
            <person name="Meyer T.E."/>
            <person name="Kyndt J.A."/>
        </authorList>
    </citation>
    <scope>NUCLEOTIDE SEQUENCE [LARGE SCALE GENOMIC DNA]</scope>
    <source>
        <strain evidence="2 3">XCP</strain>
    </source>
</reference>
<dbReference type="RefSeq" id="WP_110786078.1">
    <property type="nucleotide sequence ID" value="NZ_QKQS01000013.1"/>
</dbReference>
<dbReference type="PANTHER" id="PTHR34988:SF1">
    <property type="entry name" value="DNA-BINDING PROTEIN"/>
    <property type="match status" value="1"/>
</dbReference>
<evidence type="ECO:0000313" key="2">
    <source>
        <dbReference type="EMBL" id="PZA12583.1"/>
    </source>
</evidence>
<dbReference type="CDD" id="cd11378">
    <property type="entry name" value="DUF296"/>
    <property type="match status" value="1"/>
</dbReference>
<evidence type="ECO:0000259" key="1">
    <source>
        <dbReference type="PROSITE" id="PS51742"/>
    </source>
</evidence>
<dbReference type="SUPFAM" id="SSF117856">
    <property type="entry name" value="AF0104/ALDC/Ptd012-like"/>
    <property type="match status" value="1"/>
</dbReference>
<dbReference type="InterPro" id="IPR025707">
    <property type="entry name" value="DNA_bp_PD1"/>
</dbReference>
<evidence type="ECO:0000313" key="3">
    <source>
        <dbReference type="Proteomes" id="UP000248134"/>
    </source>
</evidence>
<dbReference type="PIRSF" id="PIRSF016702">
    <property type="entry name" value="DNA_bp_PD1"/>
    <property type="match status" value="1"/>
</dbReference>
<dbReference type="Pfam" id="PF03479">
    <property type="entry name" value="PCC"/>
    <property type="match status" value="1"/>
</dbReference>
<dbReference type="Gene3D" id="3.30.1330.80">
    <property type="entry name" value="Hypothetical protein, similar to alpha- acetolactate decarboxylase, domain 2"/>
    <property type="match status" value="1"/>
</dbReference>
<feature type="domain" description="PPC" evidence="1">
    <location>
        <begin position="8"/>
        <end position="146"/>
    </location>
</feature>
<name>A0A323UKA3_RHOPL</name>
<accession>A0A323UKA3</accession>
<dbReference type="PANTHER" id="PTHR34988">
    <property type="entry name" value="PROTEIN, PUTATIVE-RELATED"/>
    <property type="match status" value="1"/>
</dbReference>
<dbReference type="Proteomes" id="UP000248134">
    <property type="component" value="Unassembled WGS sequence"/>
</dbReference>
<dbReference type="InterPro" id="IPR005175">
    <property type="entry name" value="PPC_dom"/>
</dbReference>
<organism evidence="2 3">
    <name type="scientific">Rhodopseudomonas palustris</name>
    <dbReference type="NCBI Taxonomy" id="1076"/>
    <lineage>
        <taxon>Bacteria</taxon>
        <taxon>Pseudomonadati</taxon>
        <taxon>Pseudomonadota</taxon>
        <taxon>Alphaproteobacteria</taxon>
        <taxon>Hyphomicrobiales</taxon>
        <taxon>Nitrobacteraceae</taxon>
        <taxon>Rhodopseudomonas</taxon>
    </lineage>
</organism>
<dbReference type="OrthoDB" id="9798999at2"/>
<comment type="caution">
    <text evidence="2">The sequence shown here is derived from an EMBL/GenBank/DDBJ whole genome shotgun (WGS) entry which is preliminary data.</text>
</comment>